<dbReference type="Pfam" id="PF19955">
    <property type="entry name" value="EAD1"/>
    <property type="match status" value="1"/>
</dbReference>
<comment type="caution">
    <text evidence="2">The sequence shown here is derived from an EMBL/GenBank/DDBJ whole genome shotgun (WGS) entry which is preliminary data.</text>
</comment>
<protein>
    <recommendedName>
        <fullName evidence="1">Effector-associated domain-containing protein</fullName>
    </recommendedName>
</protein>
<gene>
    <name evidence="2" type="ORF">LEP1GSC079_1192</name>
</gene>
<dbReference type="AlphaFoldDB" id="A0A0F6I8K3"/>
<dbReference type="EMBL" id="AKWR02000243">
    <property type="protein sequence ID" value="EMJ34378.1"/>
    <property type="molecule type" value="Genomic_DNA"/>
</dbReference>
<sequence length="842" mass="97944">MIIHQSICGENKNKAWDLLKTTMPDISLAKSLAFKTDLHDEAGGVAWKPTVRGYFENDYFLLMKTFPDRAPDVRSGRAFSHVLIISKIDVGSISNLSALFTYFQSEINKEIQLHPIEFLDEKTNFRQNEKFKERFNKAINGYANFKNYKNTIIWVGEEDYEETVSRFWNILSIEEKFIFNFGIYFNKDAIIESRLNLIMIPENIESKFINKGFCVIRKGDIYKLTDLSELIIAGDDTAFRRLGRFQNELEVKSFSKAEIDRIAIVIKTFEEIESITNLKKIISLAHVVSEFSPDENCGVEFKSKLVEKLNSLIEYCETADLFLLKKFPLKSFLHSKDEFTKSVIKWIIENLYSTEVTKNNNLKIIFTPLSEVPDSNWLSQLIRNEIIEFLAGITPDKALIIVKWLKQDSEIFCFIRDRIEASKKAEDSFAFAFGSESDKDCLLFIQEFAIERKWYCLYADTLMYQYTPEQAIQKLLNVDKDSNSFEALERITNNLASNLVIDMAVLLGENRLVELAGRLCYANPLLIEKIDISNIHWRAIWISSLTKGSKITDGLKDPKTVIYSLFDNCVDGLKVDEFLFYKIIYTEFANILEYEFREKMWEIIPIKIKEEFLSKTSFFLLNKLCLDSNVEVPKEKVLLDYINSYAIPEYIKNRQCNIRGILRIYFVFNLKAEKELREYLNYYNGDIDVIDAAQLGKLTIENNYTEVAYIVLSKARYFQSWRIALEECYHLLGWLSKAEIYITGLVKNIQITEDQWWEAFAEIVYRLYPGGPKENKIWMEAEGEEYDIQTIGSGKSLWIASLKNLRSGDCTGITIEKLLKKMMKTFKNNSELKTLNDLKSKL</sequence>
<evidence type="ECO:0000259" key="1">
    <source>
        <dbReference type="Pfam" id="PF19955"/>
    </source>
</evidence>
<reference evidence="2 3" key="1">
    <citation type="submission" date="2013-01" db="EMBL/GenBank/DDBJ databases">
        <authorList>
            <person name="Harkins D.M."/>
            <person name="Durkin A.S."/>
            <person name="Brinkac L.M."/>
            <person name="Haft D.H."/>
            <person name="Selengut J.D."/>
            <person name="Sanka R."/>
            <person name="DePew J."/>
            <person name="Purushe J."/>
            <person name="Peacock S.J."/>
            <person name="Thaipadungpanit J."/>
            <person name="Wuthiekanun V.W."/>
            <person name="Day N.P."/>
            <person name="Vinetz J.M."/>
            <person name="Sutton G.G."/>
            <person name="Nierman W.C."/>
            <person name="Fouts D.E."/>
        </authorList>
    </citation>
    <scope>NUCLEOTIDE SEQUENCE [LARGE SCALE GENOMIC DNA]</scope>
    <source>
        <strain evidence="2 3">FPW1039</strain>
    </source>
</reference>
<evidence type="ECO:0000313" key="2">
    <source>
        <dbReference type="EMBL" id="EMJ34378.1"/>
    </source>
</evidence>
<dbReference type="Proteomes" id="UP000012164">
    <property type="component" value="Unassembled WGS sequence"/>
</dbReference>
<proteinExistence type="predicted"/>
<feature type="domain" description="Effector-associated" evidence="1">
    <location>
        <begin position="753"/>
        <end position="837"/>
    </location>
</feature>
<name>A0A0F6I8K3_LEPIR</name>
<organism evidence="2 3">
    <name type="scientific">Leptospira interrogans str. FPW1039</name>
    <dbReference type="NCBI Taxonomy" id="1193040"/>
    <lineage>
        <taxon>Bacteria</taxon>
        <taxon>Pseudomonadati</taxon>
        <taxon>Spirochaetota</taxon>
        <taxon>Spirochaetia</taxon>
        <taxon>Leptospirales</taxon>
        <taxon>Leptospiraceae</taxon>
        <taxon>Leptospira</taxon>
    </lineage>
</organism>
<evidence type="ECO:0000313" key="3">
    <source>
        <dbReference type="Proteomes" id="UP000012164"/>
    </source>
</evidence>
<dbReference type="InterPro" id="IPR045430">
    <property type="entry name" value="EAD1"/>
</dbReference>
<dbReference type="Pfam" id="PF20012">
    <property type="entry name" value="GAP1-N1"/>
    <property type="match status" value="1"/>
</dbReference>
<accession>A0A0F6I8K3</accession>